<accession>A0ABX2Q5D4</accession>
<reference evidence="1 2" key="1">
    <citation type="submission" date="2020-05" db="EMBL/GenBank/DDBJ databases">
        <title>Hymenobacter terrestris sp. nov. and Hymenobacter lapidiphilus sp. nov., isolated from regoliths in Antarctica.</title>
        <authorList>
            <person name="Sedlacek I."/>
            <person name="Pantucek R."/>
            <person name="Zeman M."/>
            <person name="Holochova P."/>
            <person name="Kralova S."/>
            <person name="Stankova E."/>
            <person name="Sedo O."/>
            <person name="Micenkova L."/>
            <person name="Svec P."/>
            <person name="Gupta V."/>
            <person name="Sood U."/>
            <person name="Korpole U.S."/>
            <person name="Lal R."/>
        </authorList>
    </citation>
    <scope>NUCLEOTIDE SEQUENCE [LARGE SCALE GENOMIC DNA]</scope>
    <source>
        <strain evidence="1 2">P5252</strain>
    </source>
</reference>
<keyword evidence="2" id="KW-1185">Reference proteome</keyword>
<name>A0ABX2Q5D4_9BACT</name>
<sequence length="164" mass="18411">MSAPVTTHWALYNSLTRIPLTLTMGEQPAVPDWLYCRNHDEGHSLLEFYFDHPTLVLQEFVIVTLAGPLNQAVSHPLVYDPHAYYRCQLAEPDSPLTTLPLRLHTTVDHAILYYPEATQPLTYYQVGRNFSLGVTSRGHLAAIALTELTLEAQQAILGDVNKEV</sequence>
<comment type="caution">
    <text evidence="1">The sequence shown here is derived from an EMBL/GenBank/DDBJ whole genome shotgun (WGS) entry which is preliminary data.</text>
</comment>
<protein>
    <submittedName>
        <fullName evidence="1">Uncharacterized protein</fullName>
    </submittedName>
</protein>
<dbReference type="Proteomes" id="UP000626554">
    <property type="component" value="Unassembled WGS sequence"/>
</dbReference>
<evidence type="ECO:0000313" key="1">
    <source>
        <dbReference type="EMBL" id="NVO86178.1"/>
    </source>
</evidence>
<organism evidence="1 2">
    <name type="scientific">Hymenobacter terrestris</name>
    <dbReference type="NCBI Taxonomy" id="2748310"/>
    <lineage>
        <taxon>Bacteria</taxon>
        <taxon>Pseudomonadati</taxon>
        <taxon>Bacteroidota</taxon>
        <taxon>Cytophagia</taxon>
        <taxon>Cytophagales</taxon>
        <taxon>Hymenobacteraceae</taxon>
        <taxon>Hymenobacter</taxon>
    </lineage>
</organism>
<gene>
    <name evidence="1" type="ORF">HW556_14925</name>
</gene>
<dbReference type="EMBL" id="JABKAV010000060">
    <property type="protein sequence ID" value="NVO86178.1"/>
    <property type="molecule type" value="Genomic_DNA"/>
</dbReference>
<dbReference type="RefSeq" id="WP_176900916.1">
    <property type="nucleotide sequence ID" value="NZ_JABKAV010000060.1"/>
</dbReference>
<proteinExistence type="predicted"/>
<evidence type="ECO:0000313" key="2">
    <source>
        <dbReference type="Proteomes" id="UP000626554"/>
    </source>
</evidence>